<evidence type="ECO:0000256" key="1">
    <source>
        <dbReference type="SAM" id="MobiDB-lite"/>
    </source>
</evidence>
<name>A0ABY7FQE3_MYAAR</name>
<protein>
    <submittedName>
        <fullName evidence="2">HMGX4-like protein</fullName>
    </submittedName>
</protein>
<dbReference type="Proteomes" id="UP001164746">
    <property type="component" value="Chromosome 13"/>
</dbReference>
<sequence>MSSKRKRDVEESFSSPSSKQMKMEEVTRSGRVRKKPAKFDDRVDIDGKPDVVPVTTLVETPKVTIPAPAVVKPEPFEEVPVADESMVDIRDEMFEDSGSKGSRAHRPRKKSAKVLEMEEFEEAEKKSTTVKKEIVKKVKSPAALSGVITGPLTIATTPVLKIKDIPTMPKVEPVVMPTMPTQLTPQKSPVAGSSKLASPGSSKTPPGNKGSVIKLLLSSPTQSAPSVSAANISQLTTMTDTKPPASAKKAKGKGKTPASVPETKVTSKIKQALESPGPGTIQIQPRIISIKKAAAEEDLEEDSELAHLETVAHTSKGKKGSKKVAVKDESPFMPPPAPSPNVIHVGPMNIGLEVKQENETSVKKGKKSKVKGGQAKLDMGETMMQDEFGIDLPEIELGGAGSDSFMDIDDDEDGLMIPEEEVETEKPKIIKVGKKKSPKAKGKVQLGDIPSADGSELVMDLGGDKKKNISKKSAKFDDPYDSVWKRKAKKAAGKGSTLITTGKVQSASATGKVPAGKMLTARQAAAVSQKANPALAQALLAAKQVRSPVLDDINSPVKGFGIEPVDVAAHLKIVGESLSIIGMKLQEHRGLIAVQGSLSVLLDSMLCAVAPLMCLTAVLPETDGLPAETHLKTLDNIAYIMPGL</sequence>
<feature type="compositionally biased region" description="Polar residues" evidence="1">
    <location>
        <begin position="195"/>
        <end position="205"/>
    </location>
</feature>
<dbReference type="InterPro" id="IPR042477">
    <property type="entry name" value="HMGXB4"/>
</dbReference>
<proteinExistence type="predicted"/>
<feature type="compositionally biased region" description="Basic and acidic residues" evidence="1">
    <location>
        <begin position="37"/>
        <end position="46"/>
    </location>
</feature>
<dbReference type="PANTHER" id="PTHR46584">
    <property type="entry name" value="HMG DOMAIN-CONTAINING PROTEIN 4"/>
    <property type="match status" value="1"/>
</dbReference>
<keyword evidence="3" id="KW-1185">Reference proteome</keyword>
<dbReference type="PANTHER" id="PTHR46584:SF1">
    <property type="entry name" value="HMG DOMAIN-CONTAINING PROTEIN 4"/>
    <property type="match status" value="1"/>
</dbReference>
<evidence type="ECO:0000313" key="3">
    <source>
        <dbReference type="Proteomes" id="UP001164746"/>
    </source>
</evidence>
<feature type="region of interest" description="Disordered" evidence="1">
    <location>
        <begin position="179"/>
        <end position="213"/>
    </location>
</feature>
<accession>A0ABY7FQE3</accession>
<gene>
    <name evidence="2" type="ORF">MAR_036800</name>
</gene>
<reference evidence="2" key="1">
    <citation type="submission" date="2022-11" db="EMBL/GenBank/DDBJ databases">
        <title>Centuries of genome instability and evolution in soft-shell clam transmissible cancer (bioRxiv).</title>
        <authorList>
            <person name="Hart S.F.M."/>
            <person name="Yonemitsu M.A."/>
            <person name="Giersch R.M."/>
            <person name="Beal B.F."/>
            <person name="Arriagada G."/>
            <person name="Davis B.W."/>
            <person name="Ostrander E.A."/>
            <person name="Goff S.P."/>
            <person name="Metzger M.J."/>
        </authorList>
    </citation>
    <scope>NUCLEOTIDE SEQUENCE</scope>
    <source>
        <strain evidence="2">MELC-2E11</strain>
        <tissue evidence="2">Siphon/mantle</tissue>
    </source>
</reference>
<dbReference type="EMBL" id="CP111024">
    <property type="protein sequence ID" value="WAR23131.1"/>
    <property type="molecule type" value="Genomic_DNA"/>
</dbReference>
<feature type="region of interest" description="Disordered" evidence="1">
    <location>
        <begin position="235"/>
        <end position="280"/>
    </location>
</feature>
<organism evidence="2 3">
    <name type="scientific">Mya arenaria</name>
    <name type="common">Soft-shell clam</name>
    <dbReference type="NCBI Taxonomy" id="6604"/>
    <lineage>
        <taxon>Eukaryota</taxon>
        <taxon>Metazoa</taxon>
        <taxon>Spiralia</taxon>
        <taxon>Lophotrochozoa</taxon>
        <taxon>Mollusca</taxon>
        <taxon>Bivalvia</taxon>
        <taxon>Autobranchia</taxon>
        <taxon>Heteroconchia</taxon>
        <taxon>Euheterodonta</taxon>
        <taxon>Imparidentia</taxon>
        <taxon>Neoheterodontei</taxon>
        <taxon>Myida</taxon>
        <taxon>Myoidea</taxon>
        <taxon>Myidae</taxon>
        <taxon>Mya</taxon>
    </lineage>
</organism>
<evidence type="ECO:0000313" key="2">
    <source>
        <dbReference type="EMBL" id="WAR23131.1"/>
    </source>
</evidence>
<feature type="region of interest" description="Disordered" evidence="1">
    <location>
        <begin position="1"/>
        <end position="46"/>
    </location>
</feature>